<reference evidence="3 4" key="1">
    <citation type="submission" date="2018-05" db="EMBL/GenBank/DDBJ databases">
        <title>Marinifilum breve JC075T sp. nov., a marine bacterium isolated from Yongle Blue Hole in the South China Sea.</title>
        <authorList>
            <person name="Fu T."/>
        </authorList>
    </citation>
    <scope>NUCLEOTIDE SEQUENCE [LARGE SCALE GENOMIC DNA]</scope>
    <source>
        <strain evidence="3 4">JC075</strain>
    </source>
</reference>
<evidence type="ECO:0000313" key="4">
    <source>
        <dbReference type="Proteomes" id="UP000248079"/>
    </source>
</evidence>
<evidence type="ECO:0008006" key="5">
    <source>
        <dbReference type="Google" id="ProtNLM"/>
    </source>
</evidence>
<accession>A0A2V4A5V2</accession>
<feature type="chain" id="PRO_5015938843" description="F5/8 type C domain-containing protein" evidence="2">
    <location>
        <begin position="27"/>
        <end position="311"/>
    </location>
</feature>
<organism evidence="3 4">
    <name type="scientific">Marinifilum breve</name>
    <dbReference type="NCBI Taxonomy" id="2184082"/>
    <lineage>
        <taxon>Bacteria</taxon>
        <taxon>Pseudomonadati</taxon>
        <taxon>Bacteroidota</taxon>
        <taxon>Bacteroidia</taxon>
        <taxon>Marinilabiliales</taxon>
        <taxon>Marinifilaceae</taxon>
    </lineage>
</organism>
<sequence length="311" mass="32908">MNIMKRIRNLCIAIIALVGLSSSAFAQTNSGTTPAIGTPHKYWVNANVDGSIQEEGKGNSYTWYLTSTIDGTAIDIGAPGFNEFAFAEDYNTATVDLFAVNITWQAASAGSTYYLHIIETDKDNGCTNHKAEIITPFSDFQLAIANVTAADLVTAAADDLKVCAPNVALSLDGDGKVEYNYGTTALYYKVDATNIDAADYVLGYNIDVNDNFTETVKATYSTDGGVTYSDLINYSDGDDATQPITNTANASTVIIKVELVNGTAFEGITAHDVTVKLVSGTQEAASAKLPADVDKKQNVPARPSTSGIGSN</sequence>
<keyword evidence="4" id="KW-1185">Reference proteome</keyword>
<comment type="caution">
    <text evidence="3">The sequence shown here is derived from an EMBL/GenBank/DDBJ whole genome shotgun (WGS) entry which is preliminary data.</text>
</comment>
<dbReference type="EMBL" id="QFLI01000012">
    <property type="protein sequence ID" value="PXX96178.1"/>
    <property type="molecule type" value="Genomic_DNA"/>
</dbReference>
<proteinExistence type="predicted"/>
<dbReference type="AlphaFoldDB" id="A0A2V4A5V2"/>
<keyword evidence="2" id="KW-0732">Signal</keyword>
<dbReference type="Proteomes" id="UP000248079">
    <property type="component" value="Unassembled WGS sequence"/>
</dbReference>
<feature type="region of interest" description="Disordered" evidence="1">
    <location>
        <begin position="288"/>
        <end position="311"/>
    </location>
</feature>
<name>A0A2V4A5V2_9BACT</name>
<feature type="signal peptide" evidence="2">
    <location>
        <begin position="1"/>
        <end position="26"/>
    </location>
</feature>
<gene>
    <name evidence="3" type="ORF">DF185_20580</name>
</gene>
<evidence type="ECO:0000313" key="3">
    <source>
        <dbReference type="EMBL" id="PXX96178.1"/>
    </source>
</evidence>
<evidence type="ECO:0000256" key="1">
    <source>
        <dbReference type="SAM" id="MobiDB-lite"/>
    </source>
</evidence>
<evidence type="ECO:0000256" key="2">
    <source>
        <dbReference type="SAM" id="SignalP"/>
    </source>
</evidence>
<protein>
    <recommendedName>
        <fullName evidence="5">F5/8 type C domain-containing protein</fullName>
    </recommendedName>
</protein>